<sequence length="103" mass="11554">DVHLHVIDAQGCRLYARGWSDPDEPPRHRVVDMWMDAMKATQAERDSNAALWEMTLKGGPSRLSDLDAARTVVALRGYDAFTADARYALEEDIRRRSGVVVAL</sequence>
<evidence type="ECO:0000313" key="1">
    <source>
        <dbReference type="EMBL" id="GAF71408.1"/>
    </source>
</evidence>
<gene>
    <name evidence="1" type="ORF">S01H1_17370</name>
</gene>
<name>X0RRK5_9ZZZZ</name>
<reference evidence="1" key="1">
    <citation type="journal article" date="2014" name="Front. Microbiol.">
        <title>High frequency of phylogenetically diverse reductive dehalogenase-homologous genes in deep subseafloor sedimentary metagenomes.</title>
        <authorList>
            <person name="Kawai M."/>
            <person name="Futagami T."/>
            <person name="Toyoda A."/>
            <person name="Takaki Y."/>
            <person name="Nishi S."/>
            <person name="Hori S."/>
            <person name="Arai W."/>
            <person name="Tsubouchi T."/>
            <person name="Morono Y."/>
            <person name="Uchiyama I."/>
            <person name="Ito T."/>
            <person name="Fujiyama A."/>
            <person name="Inagaki F."/>
            <person name="Takami H."/>
        </authorList>
    </citation>
    <scope>NUCLEOTIDE SEQUENCE</scope>
    <source>
        <strain evidence="1">Expedition CK06-06</strain>
    </source>
</reference>
<dbReference type="AlphaFoldDB" id="X0RRK5"/>
<dbReference type="EMBL" id="BARS01009207">
    <property type="protein sequence ID" value="GAF71408.1"/>
    <property type="molecule type" value="Genomic_DNA"/>
</dbReference>
<proteinExistence type="predicted"/>
<comment type="caution">
    <text evidence="1">The sequence shown here is derived from an EMBL/GenBank/DDBJ whole genome shotgun (WGS) entry which is preliminary data.</text>
</comment>
<protein>
    <submittedName>
        <fullName evidence="1">Uncharacterized protein</fullName>
    </submittedName>
</protein>
<organism evidence="1">
    <name type="scientific">marine sediment metagenome</name>
    <dbReference type="NCBI Taxonomy" id="412755"/>
    <lineage>
        <taxon>unclassified sequences</taxon>
        <taxon>metagenomes</taxon>
        <taxon>ecological metagenomes</taxon>
    </lineage>
</organism>
<accession>X0RRK5</accession>
<feature type="non-terminal residue" evidence="1">
    <location>
        <position position="1"/>
    </location>
</feature>